<dbReference type="PANTHER" id="PTHR12149">
    <property type="entry name" value="FRUCTOSAMINE 3 KINASE-RELATED PROTEIN"/>
    <property type="match status" value="1"/>
</dbReference>
<dbReference type="KEGG" id="gai:IMCC3135_23870"/>
<dbReference type="PIRSF" id="PIRSF006221">
    <property type="entry name" value="Ketosamine-3-kinase"/>
    <property type="match status" value="1"/>
</dbReference>
<keyword evidence="2" id="KW-0808">Transferase</keyword>
<dbReference type="Proteomes" id="UP000250079">
    <property type="component" value="Chromosome"/>
</dbReference>
<dbReference type="OrthoDB" id="5291879at2"/>
<keyword evidence="4" id="KW-1185">Reference proteome</keyword>
<protein>
    <recommendedName>
        <fullName evidence="5">Fructosamine kinase</fullName>
    </recommendedName>
</protein>
<dbReference type="InterPro" id="IPR016477">
    <property type="entry name" value="Fructo-/Ketosamine-3-kinase"/>
</dbReference>
<comment type="similarity">
    <text evidence="1 2">Belongs to the fructosamine kinase family.</text>
</comment>
<name>A0A2Z2NUB9_9GAMM</name>
<sequence>MWRQTVEEKLKVTLGQWQPLGGGDFAQSWRAVVMEAELSSALKPGESVFIKTHANPPPRHFTTEAWGLAWLQEVKVLAVPAVLAVSDEPPFLALQWIEEGSRIASTEAELGRALACLHQAPCSHFGRLDERSTGSLGLPNASGKSWSQFYGSQRLLPLARIAAERNALRRSTVQQIETLASRLDEYGDAELQPSRLHGDLWAGNRLVDSDGCSWLIDPASHGGHREFELAMMRLFGGFGEECFHAYQEQFPLADGWQERVSLHQLAPLIVHAIKFGQAYTGPTEEALNRYV</sequence>
<dbReference type="Gene3D" id="1.20.1270.240">
    <property type="match status" value="1"/>
</dbReference>
<dbReference type="PANTHER" id="PTHR12149:SF8">
    <property type="entry name" value="PROTEIN-RIBULOSAMINE 3-KINASE"/>
    <property type="match status" value="1"/>
</dbReference>
<evidence type="ECO:0000313" key="3">
    <source>
        <dbReference type="EMBL" id="ASJ74843.1"/>
    </source>
</evidence>
<evidence type="ECO:0008006" key="5">
    <source>
        <dbReference type="Google" id="ProtNLM"/>
    </source>
</evidence>
<evidence type="ECO:0000256" key="1">
    <source>
        <dbReference type="ARBA" id="ARBA00009460"/>
    </source>
</evidence>
<dbReference type="InterPro" id="IPR011009">
    <property type="entry name" value="Kinase-like_dom_sf"/>
</dbReference>
<organism evidence="3 4">
    <name type="scientific">Granulosicoccus antarcticus IMCC3135</name>
    <dbReference type="NCBI Taxonomy" id="1192854"/>
    <lineage>
        <taxon>Bacteria</taxon>
        <taxon>Pseudomonadati</taxon>
        <taxon>Pseudomonadota</taxon>
        <taxon>Gammaproteobacteria</taxon>
        <taxon>Chromatiales</taxon>
        <taxon>Granulosicoccaceae</taxon>
        <taxon>Granulosicoccus</taxon>
    </lineage>
</organism>
<dbReference type="GO" id="GO:0016301">
    <property type="term" value="F:kinase activity"/>
    <property type="evidence" value="ECO:0007669"/>
    <property type="project" value="UniProtKB-UniRule"/>
</dbReference>
<dbReference type="Pfam" id="PF03881">
    <property type="entry name" value="Fructosamin_kin"/>
    <property type="match status" value="1"/>
</dbReference>
<dbReference type="Gene3D" id="3.30.200.20">
    <property type="entry name" value="Phosphorylase Kinase, domain 1"/>
    <property type="match status" value="1"/>
</dbReference>
<dbReference type="SUPFAM" id="SSF56112">
    <property type="entry name" value="Protein kinase-like (PK-like)"/>
    <property type="match status" value="1"/>
</dbReference>
<dbReference type="EMBL" id="CP018632">
    <property type="protein sequence ID" value="ASJ74843.1"/>
    <property type="molecule type" value="Genomic_DNA"/>
</dbReference>
<reference evidence="3 4" key="1">
    <citation type="submission" date="2016-12" db="EMBL/GenBank/DDBJ databases">
        <authorList>
            <person name="Song W.-J."/>
            <person name="Kurnit D.M."/>
        </authorList>
    </citation>
    <scope>NUCLEOTIDE SEQUENCE [LARGE SCALE GENOMIC DNA]</scope>
    <source>
        <strain evidence="3 4">IMCC3135</strain>
    </source>
</reference>
<keyword evidence="2" id="KW-0418">Kinase</keyword>
<evidence type="ECO:0000313" key="4">
    <source>
        <dbReference type="Proteomes" id="UP000250079"/>
    </source>
</evidence>
<accession>A0A2Z2NUB9</accession>
<dbReference type="Gene3D" id="1.10.510.10">
    <property type="entry name" value="Transferase(Phosphotransferase) domain 1"/>
    <property type="match status" value="1"/>
</dbReference>
<gene>
    <name evidence="3" type="ORF">IMCC3135_23870</name>
</gene>
<proteinExistence type="inferred from homology"/>
<dbReference type="RefSeq" id="WP_088919824.1">
    <property type="nucleotide sequence ID" value="NZ_CP018632.1"/>
</dbReference>
<dbReference type="AlphaFoldDB" id="A0A2Z2NUB9"/>
<evidence type="ECO:0000256" key="2">
    <source>
        <dbReference type="PIRNR" id="PIRNR006221"/>
    </source>
</evidence>